<dbReference type="InterPro" id="IPR006577">
    <property type="entry name" value="UAS"/>
</dbReference>
<feature type="region of interest" description="Disordered" evidence="2">
    <location>
        <begin position="421"/>
        <end position="476"/>
    </location>
</feature>
<keyword evidence="5" id="KW-1185">Reference proteome</keyword>
<dbReference type="GO" id="GO:0005783">
    <property type="term" value="C:endoplasmic reticulum"/>
    <property type="evidence" value="ECO:0007669"/>
    <property type="project" value="TreeGrafter"/>
</dbReference>
<dbReference type="EMBL" id="LR900401">
    <property type="protein sequence ID" value="CAD7245557.1"/>
    <property type="molecule type" value="Genomic_DNA"/>
</dbReference>
<evidence type="ECO:0000256" key="2">
    <source>
        <dbReference type="SAM" id="MobiDB-lite"/>
    </source>
</evidence>
<dbReference type="OrthoDB" id="1026733at2759"/>
<protein>
    <recommendedName>
        <fullName evidence="3">UBX domain-containing protein</fullName>
    </recommendedName>
</protein>
<dbReference type="EMBL" id="CAJPEV010000884">
    <property type="protein sequence ID" value="CAG0889300.1"/>
    <property type="molecule type" value="Genomic_DNA"/>
</dbReference>
<sequence length="557" mass="63365">MTHSSDDELGSESSEEPYMERENLTVQQTDQLIQFQEISGVQDLEHCRAILERHGWNIESAVQDHLSSSDSPVSSRSPVVIPDGLPTPSLSMTLAPPRGAGFLGWTYYVIMLPFRLCTWTLQLMIHYLFFNFTRTNRRILESIQLFMSRPPQKQRASPDQDFLVATAELQCAVGGIADCRPPRPSGMGKDEEENANSSKSMESTQPIQEPALEDTWQREVEIDACFLNENASPIALPHFPLRIGGVTDPVGDVNSWIQAFESQYGMRHPRFFRGSYRQALDEAKRDLKFLLVYLHSEDHQHTRKFVVETLCNENVIEFLDNNVLLWGCSVKLGEGYNVSQIMRESTYPFLALVCLKDGQMTIVERLQGPNGPEELLTHLAAAMARNESLLATARAHREELNANRALRAAQDAAYMESLARDMERQRERQEQQEKLEREEQEKREKIQAEQRKKEMIQQQKVDLADQVPAEPSEDAPDSVTLNILLPCGRRLKRRFSVHDSLAGLYYFIFCHPDSPEEFEVATSYPKRIIPCAPVEVHTFEDVGLTASQALRVTDLNA</sequence>
<dbReference type="Proteomes" id="UP000677054">
    <property type="component" value="Unassembled WGS sequence"/>
</dbReference>
<dbReference type="Gene3D" id="3.10.20.90">
    <property type="entry name" value="Phosphatidylinositol 3-kinase Catalytic Subunit, Chain A, domain 1"/>
    <property type="match status" value="1"/>
</dbReference>
<feature type="compositionally biased region" description="Polar residues" evidence="2">
    <location>
        <begin position="195"/>
        <end position="207"/>
    </location>
</feature>
<accession>A0A7R8XG09</accession>
<dbReference type="Gene3D" id="3.40.30.10">
    <property type="entry name" value="Glutaredoxin"/>
    <property type="match status" value="1"/>
</dbReference>
<dbReference type="GO" id="GO:0036503">
    <property type="term" value="P:ERAD pathway"/>
    <property type="evidence" value="ECO:0007669"/>
    <property type="project" value="TreeGrafter"/>
</dbReference>
<dbReference type="PANTHER" id="PTHR23322">
    <property type="entry name" value="FAS-ASSOCIATED PROTEIN"/>
    <property type="match status" value="1"/>
</dbReference>
<feature type="compositionally biased region" description="Basic and acidic residues" evidence="2">
    <location>
        <begin position="421"/>
        <end position="455"/>
    </location>
</feature>
<feature type="domain" description="UBX" evidence="3">
    <location>
        <begin position="474"/>
        <end position="552"/>
    </location>
</feature>
<dbReference type="SUPFAM" id="SSF52833">
    <property type="entry name" value="Thioredoxin-like"/>
    <property type="match status" value="1"/>
</dbReference>
<dbReference type="InterPro" id="IPR049483">
    <property type="entry name" value="FAF1_2-like_UAS"/>
</dbReference>
<dbReference type="AlphaFoldDB" id="A0A7R8XG09"/>
<dbReference type="InterPro" id="IPR036249">
    <property type="entry name" value="Thioredoxin-like_sf"/>
</dbReference>
<dbReference type="InterPro" id="IPR050730">
    <property type="entry name" value="UBX_domain-protein"/>
</dbReference>
<dbReference type="Pfam" id="PF00789">
    <property type="entry name" value="UBX"/>
    <property type="match status" value="1"/>
</dbReference>
<evidence type="ECO:0000313" key="5">
    <source>
        <dbReference type="Proteomes" id="UP000677054"/>
    </source>
</evidence>
<organism evidence="4">
    <name type="scientific">Darwinula stevensoni</name>
    <dbReference type="NCBI Taxonomy" id="69355"/>
    <lineage>
        <taxon>Eukaryota</taxon>
        <taxon>Metazoa</taxon>
        <taxon>Ecdysozoa</taxon>
        <taxon>Arthropoda</taxon>
        <taxon>Crustacea</taxon>
        <taxon>Oligostraca</taxon>
        <taxon>Ostracoda</taxon>
        <taxon>Podocopa</taxon>
        <taxon>Podocopida</taxon>
        <taxon>Darwinulocopina</taxon>
        <taxon>Darwinuloidea</taxon>
        <taxon>Darwinulidae</taxon>
        <taxon>Darwinula</taxon>
    </lineage>
</organism>
<dbReference type="GO" id="GO:0043130">
    <property type="term" value="F:ubiquitin binding"/>
    <property type="evidence" value="ECO:0007669"/>
    <property type="project" value="TreeGrafter"/>
</dbReference>
<reference evidence="4" key="1">
    <citation type="submission" date="2020-11" db="EMBL/GenBank/DDBJ databases">
        <authorList>
            <person name="Tran Van P."/>
        </authorList>
    </citation>
    <scope>NUCLEOTIDE SEQUENCE</scope>
</reference>
<feature type="region of interest" description="Disordered" evidence="2">
    <location>
        <begin position="1"/>
        <end position="20"/>
    </location>
</feature>
<dbReference type="Gene3D" id="1.10.8.10">
    <property type="entry name" value="DNA helicase RuvA subunit, C-terminal domain"/>
    <property type="match status" value="1"/>
</dbReference>
<dbReference type="PANTHER" id="PTHR23322:SF1">
    <property type="entry name" value="FAS-ASSOCIATED FACTOR 2"/>
    <property type="match status" value="1"/>
</dbReference>
<evidence type="ECO:0000313" key="4">
    <source>
        <dbReference type="EMBL" id="CAD7245557.1"/>
    </source>
</evidence>
<dbReference type="PROSITE" id="PS50033">
    <property type="entry name" value="UBX"/>
    <property type="match status" value="1"/>
</dbReference>
<name>A0A7R8XG09_9CRUS</name>
<proteinExistence type="predicted"/>
<dbReference type="Pfam" id="PF21021">
    <property type="entry name" value="FAF1"/>
    <property type="match status" value="1"/>
</dbReference>
<dbReference type="Pfam" id="PF14555">
    <property type="entry name" value="UBA_4"/>
    <property type="match status" value="1"/>
</dbReference>
<dbReference type="SUPFAM" id="SSF54236">
    <property type="entry name" value="Ubiquitin-like"/>
    <property type="match status" value="1"/>
</dbReference>
<evidence type="ECO:0000259" key="3">
    <source>
        <dbReference type="PROSITE" id="PS50033"/>
    </source>
</evidence>
<gene>
    <name evidence="4" type="ORF">DSTB1V02_LOCUS5429</name>
</gene>
<dbReference type="InterPro" id="IPR001012">
    <property type="entry name" value="UBX_dom"/>
</dbReference>
<feature type="region of interest" description="Disordered" evidence="2">
    <location>
        <begin position="179"/>
        <end position="208"/>
    </location>
</feature>
<dbReference type="InterPro" id="IPR029071">
    <property type="entry name" value="Ubiquitin-like_domsf"/>
</dbReference>
<dbReference type="SMART" id="SM00594">
    <property type="entry name" value="UAS"/>
    <property type="match status" value="1"/>
</dbReference>
<evidence type="ECO:0000256" key="1">
    <source>
        <dbReference type="ARBA" id="ARBA00023054"/>
    </source>
</evidence>
<keyword evidence="1" id="KW-0175">Coiled coil</keyword>
<feature type="compositionally biased region" description="Acidic residues" evidence="2">
    <location>
        <begin position="7"/>
        <end position="17"/>
    </location>
</feature>